<gene>
    <name evidence="2" type="ORF">CO172_03200</name>
</gene>
<evidence type="ECO:0000313" key="2">
    <source>
        <dbReference type="EMBL" id="PJA47057.1"/>
    </source>
</evidence>
<feature type="transmembrane region" description="Helical" evidence="1">
    <location>
        <begin position="7"/>
        <end position="24"/>
    </location>
</feature>
<organism evidence="2 3">
    <name type="scientific">Candidatus Uhrbacteria bacterium CG_4_9_14_3_um_filter_36_7</name>
    <dbReference type="NCBI Taxonomy" id="1975033"/>
    <lineage>
        <taxon>Bacteria</taxon>
        <taxon>Candidatus Uhriibacteriota</taxon>
    </lineage>
</organism>
<dbReference type="PANTHER" id="PTHR37309:SF1">
    <property type="entry name" value="SLR0284 PROTEIN"/>
    <property type="match status" value="1"/>
</dbReference>
<feature type="transmembrane region" description="Helical" evidence="1">
    <location>
        <begin position="30"/>
        <end position="46"/>
    </location>
</feature>
<evidence type="ECO:0000256" key="1">
    <source>
        <dbReference type="SAM" id="Phobius"/>
    </source>
</evidence>
<protein>
    <recommendedName>
        <fullName evidence="4">Phage holin family protein</fullName>
    </recommendedName>
</protein>
<keyword evidence="1" id="KW-0812">Transmembrane</keyword>
<evidence type="ECO:0000313" key="3">
    <source>
        <dbReference type="Proteomes" id="UP000229749"/>
    </source>
</evidence>
<dbReference type="EMBL" id="PFWS01000049">
    <property type="protein sequence ID" value="PJA47057.1"/>
    <property type="molecule type" value="Genomic_DNA"/>
</dbReference>
<dbReference type="Pfam" id="PF04020">
    <property type="entry name" value="Phage_holin_4_2"/>
    <property type="match status" value="1"/>
</dbReference>
<feature type="transmembrane region" description="Helical" evidence="1">
    <location>
        <begin position="53"/>
        <end position="77"/>
    </location>
</feature>
<name>A0A2M7XGQ1_9BACT</name>
<dbReference type="InterPro" id="IPR007165">
    <property type="entry name" value="Phage_holin_4_2"/>
</dbReference>
<comment type="caution">
    <text evidence="2">The sequence shown here is derived from an EMBL/GenBank/DDBJ whole genome shotgun (WGS) entry which is preliminary data.</text>
</comment>
<feature type="transmembrane region" description="Helical" evidence="1">
    <location>
        <begin position="89"/>
        <end position="110"/>
    </location>
</feature>
<reference evidence="3" key="1">
    <citation type="submission" date="2017-09" db="EMBL/GenBank/DDBJ databases">
        <title>Depth-based differentiation of microbial function through sediment-hosted aquifers and enrichment of novel symbionts in the deep terrestrial subsurface.</title>
        <authorList>
            <person name="Probst A.J."/>
            <person name="Ladd B."/>
            <person name="Jarett J.K."/>
            <person name="Geller-Mcgrath D.E."/>
            <person name="Sieber C.M.K."/>
            <person name="Emerson J.B."/>
            <person name="Anantharaman K."/>
            <person name="Thomas B.C."/>
            <person name="Malmstrom R."/>
            <person name="Stieglmeier M."/>
            <person name="Klingl A."/>
            <person name="Woyke T."/>
            <person name="Ryan C.M."/>
            <person name="Banfield J.F."/>
        </authorList>
    </citation>
    <scope>NUCLEOTIDE SEQUENCE [LARGE SCALE GENOMIC DNA]</scope>
</reference>
<proteinExistence type="predicted"/>
<dbReference type="AlphaFoldDB" id="A0A2M7XGQ1"/>
<accession>A0A2M7XGQ1</accession>
<evidence type="ECO:0008006" key="4">
    <source>
        <dbReference type="Google" id="ProtNLM"/>
    </source>
</evidence>
<sequence>MKWIFRWIINALALLGLPFIIPGFHVESFYTALIAALILGLINALIRPLLFILTLPITIVTLGLFIFVVNALMIWLMSTIVKGIVIEGFVPAFIAAIILWIVSLFTNRIIKQATS</sequence>
<dbReference type="Proteomes" id="UP000229749">
    <property type="component" value="Unassembled WGS sequence"/>
</dbReference>
<keyword evidence="1" id="KW-1133">Transmembrane helix</keyword>
<dbReference type="PANTHER" id="PTHR37309">
    <property type="entry name" value="SLR0284 PROTEIN"/>
    <property type="match status" value="1"/>
</dbReference>
<keyword evidence="1" id="KW-0472">Membrane</keyword>